<evidence type="ECO:0000256" key="5">
    <source>
        <dbReference type="ARBA" id="ARBA00023136"/>
    </source>
</evidence>
<keyword evidence="8" id="KW-0807">Transducer</keyword>
<protein>
    <submittedName>
        <fullName evidence="10">GABBR</fullName>
    </submittedName>
</protein>
<dbReference type="Proteomes" id="UP000675881">
    <property type="component" value="Chromosome 8"/>
</dbReference>
<sequence>MEPRKLIIFGGACSPVTDQIAQAARHWNLVQLTYADTHPMFTEKVFPHFFRVVPSENEFNPPRLSILRYYNWTRVGTLYQNEAKFALAHNNLVSELEKNNFTIVESQSFNDEITNQLDILLKKDIRIILGNFDEPGTEVLRTPIFVKRHLTGEFENKKVAALSVEVNPLVFQSNEGLIRFNIVTTRARKSLEDFWECTLNNGGARGANSTSCTAEEILIALKGTMVMEIQPLSSVDDITISKLTPSEYEHQYINLTRHYSRYHGYAYDGIWATALAIQDAGHRARHHNRSLATFNYKDQDWERLLIDALDRTSFEGVTGPVRFKENSRRGNVLIKQIVESPNGDVMEHCIGEYSGVTRTLYLERCGKVSWSPGDRPPKDRTFRRIVQTRVDFTIYIILVITASLGIVLAICFLAINIKYRHNKQIKMSSPNLNNLIIIGCILTYSSVILLGLDSYLTSVEAFPYICTARAWILMSGFTLSFGSMFSKTWRVHSIFTNVELNKKPMKDSQLYLVVGTLIFIDVIIMTTWQIVDPFYRDTKELRPYESRAKTRSLWTSGPRQVLLQYPRSFNSHLIAPENHCTLQKVKLHFGVDSQADLEDLWW</sequence>
<evidence type="ECO:0000256" key="8">
    <source>
        <dbReference type="ARBA" id="ARBA00023224"/>
    </source>
</evidence>
<dbReference type="InterPro" id="IPR001828">
    <property type="entry name" value="ANF_lig-bd_rcpt"/>
</dbReference>
<dbReference type="OrthoDB" id="2150267at2759"/>
<dbReference type="PRINTS" id="PR01177">
    <property type="entry name" value="GABAB1RECPTR"/>
</dbReference>
<dbReference type="PROSITE" id="PS50259">
    <property type="entry name" value="G_PROTEIN_RECEP_F3_4"/>
    <property type="match status" value="1"/>
</dbReference>
<evidence type="ECO:0000259" key="9">
    <source>
        <dbReference type="PROSITE" id="PS50259"/>
    </source>
</evidence>
<dbReference type="EMBL" id="HG994587">
    <property type="protein sequence ID" value="CAF3028439.1"/>
    <property type="molecule type" value="Genomic_DNA"/>
</dbReference>
<keyword evidence="4" id="KW-0297">G-protein coupled receptor</keyword>
<dbReference type="Pfam" id="PF01094">
    <property type="entry name" value="ANF_receptor"/>
    <property type="match status" value="1"/>
</dbReference>
<dbReference type="CDD" id="cd06366">
    <property type="entry name" value="PBP1_GABAb_receptor"/>
    <property type="match status" value="1"/>
</dbReference>
<dbReference type="Pfam" id="PF00003">
    <property type="entry name" value="7tm_3"/>
    <property type="match status" value="1"/>
</dbReference>
<keyword evidence="5" id="KW-0472">Membrane</keyword>
<evidence type="ECO:0000256" key="3">
    <source>
        <dbReference type="ARBA" id="ARBA00022989"/>
    </source>
</evidence>
<keyword evidence="3" id="KW-1133">Transmembrane helix</keyword>
<evidence type="ECO:0000256" key="2">
    <source>
        <dbReference type="ARBA" id="ARBA00022692"/>
    </source>
</evidence>
<dbReference type="InterPro" id="IPR028082">
    <property type="entry name" value="Peripla_BP_I"/>
</dbReference>
<evidence type="ECO:0000313" key="10">
    <source>
        <dbReference type="EMBL" id="CAF3028439.1"/>
    </source>
</evidence>
<feature type="domain" description="G-protein coupled receptors family 3 profile" evidence="9">
    <location>
        <begin position="394"/>
        <end position="533"/>
    </location>
</feature>
<dbReference type="Gene3D" id="3.40.50.2300">
    <property type="match status" value="2"/>
</dbReference>
<comment type="subcellular location">
    <subcellularLocation>
        <location evidence="1">Membrane</location>
        <topology evidence="1">Multi-pass membrane protein</topology>
    </subcellularLocation>
</comment>
<dbReference type="GO" id="GO:0038039">
    <property type="term" value="C:G protein-coupled receptor heterodimeric complex"/>
    <property type="evidence" value="ECO:0007669"/>
    <property type="project" value="TreeGrafter"/>
</dbReference>
<organism evidence="10 11">
    <name type="scientific">Lepeophtheirus salmonis</name>
    <name type="common">Salmon louse</name>
    <name type="synonym">Caligus salmonis</name>
    <dbReference type="NCBI Taxonomy" id="72036"/>
    <lineage>
        <taxon>Eukaryota</taxon>
        <taxon>Metazoa</taxon>
        <taxon>Ecdysozoa</taxon>
        <taxon>Arthropoda</taxon>
        <taxon>Crustacea</taxon>
        <taxon>Multicrustacea</taxon>
        <taxon>Hexanauplia</taxon>
        <taxon>Copepoda</taxon>
        <taxon>Siphonostomatoida</taxon>
        <taxon>Caligidae</taxon>
        <taxon>Lepeophtheirus</taxon>
    </lineage>
</organism>
<gene>
    <name evidence="10" type="ORF">LSAA_13627</name>
</gene>
<dbReference type="InterPro" id="IPR000337">
    <property type="entry name" value="GPCR_3"/>
</dbReference>
<evidence type="ECO:0000256" key="7">
    <source>
        <dbReference type="ARBA" id="ARBA00023180"/>
    </source>
</evidence>
<reference evidence="10" key="1">
    <citation type="submission" date="2021-02" db="EMBL/GenBank/DDBJ databases">
        <authorList>
            <person name="Bekaert M."/>
        </authorList>
    </citation>
    <scope>NUCLEOTIDE SEQUENCE</scope>
    <source>
        <strain evidence="10">IoA-00</strain>
    </source>
</reference>
<dbReference type="PANTHER" id="PTHR10519:SF74">
    <property type="entry name" value="GAMMA-AMINOBUTYRIC ACID TYPE B RECEPTOR SUBUNIT 2"/>
    <property type="match status" value="1"/>
</dbReference>
<proteinExistence type="predicted"/>
<dbReference type="SUPFAM" id="SSF53822">
    <property type="entry name" value="Periplasmic binding protein-like I"/>
    <property type="match status" value="1"/>
</dbReference>
<dbReference type="AlphaFoldDB" id="A0A7R8HDE8"/>
<name>A0A7R8HDE8_LEPSM</name>
<keyword evidence="7" id="KW-0325">Glycoprotein</keyword>
<dbReference type="InterPro" id="IPR002455">
    <property type="entry name" value="GPCR3_GABA-B"/>
</dbReference>
<evidence type="ECO:0000256" key="6">
    <source>
        <dbReference type="ARBA" id="ARBA00023170"/>
    </source>
</evidence>
<accession>A0A7R8HDE8</accession>
<dbReference type="PANTHER" id="PTHR10519">
    <property type="entry name" value="GABA-B RECEPTOR"/>
    <property type="match status" value="1"/>
</dbReference>
<dbReference type="GO" id="GO:0004965">
    <property type="term" value="F:G protein-coupled GABA receptor activity"/>
    <property type="evidence" value="ECO:0007669"/>
    <property type="project" value="InterPro"/>
</dbReference>
<dbReference type="InterPro" id="IPR017978">
    <property type="entry name" value="GPCR_3_C"/>
</dbReference>
<evidence type="ECO:0000256" key="1">
    <source>
        <dbReference type="ARBA" id="ARBA00004141"/>
    </source>
</evidence>
<dbReference type="GO" id="GO:0007214">
    <property type="term" value="P:gamma-aminobutyric acid signaling pathway"/>
    <property type="evidence" value="ECO:0007669"/>
    <property type="project" value="TreeGrafter"/>
</dbReference>
<dbReference type="PRINTS" id="PR00248">
    <property type="entry name" value="GPCRMGR"/>
</dbReference>
<keyword evidence="11" id="KW-1185">Reference proteome</keyword>
<keyword evidence="2" id="KW-0812">Transmembrane</keyword>
<evidence type="ECO:0000313" key="11">
    <source>
        <dbReference type="Proteomes" id="UP000675881"/>
    </source>
</evidence>
<dbReference type="PRINTS" id="PR01176">
    <property type="entry name" value="GABABRECEPTR"/>
</dbReference>
<evidence type="ECO:0000256" key="4">
    <source>
        <dbReference type="ARBA" id="ARBA00023040"/>
    </source>
</evidence>
<keyword evidence="6" id="KW-0675">Receptor</keyword>